<reference evidence="4 5" key="1">
    <citation type="submission" date="2022-12" db="EMBL/GenBank/DDBJ databases">
        <title>Metagenome assembled genome from gulf of manar.</title>
        <authorList>
            <person name="Kohli P."/>
            <person name="Pk S."/>
            <person name="Venkata Ramana C."/>
            <person name="Sasikala C."/>
        </authorList>
    </citation>
    <scope>NUCLEOTIDE SEQUENCE [LARGE SCALE GENOMIC DNA]</scope>
    <source>
        <strain evidence="4">JB008</strain>
    </source>
</reference>
<comment type="similarity">
    <text evidence="1">Belongs to the UxaA family.</text>
</comment>
<dbReference type="InterPro" id="IPR048332">
    <property type="entry name" value="GD_AH_C"/>
</dbReference>
<dbReference type="Pfam" id="PF08666">
    <property type="entry name" value="SAF"/>
    <property type="match status" value="1"/>
</dbReference>
<dbReference type="SMART" id="SM00858">
    <property type="entry name" value="SAF"/>
    <property type="match status" value="1"/>
</dbReference>
<dbReference type="EMBL" id="JAQQAL010000017">
    <property type="protein sequence ID" value="MDC7226826.1"/>
    <property type="molecule type" value="Genomic_DNA"/>
</dbReference>
<evidence type="ECO:0000256" key="1">
    <source>
        <dbReference type="ARBA" id="ARBA00010986"/>
    </source>
</evidence>
<dbReference type="Proteomes" id="UP001221217">
    <property type="component" value="Unassembled WGS sequence"/>
</dbReference>
<dbReference type="CDD" id="cd11613">
    <property type="entry name" value="SAF_AH_GD"/>
    <property type="match status" value="1"/>
</dbReference>
<evidence type="ECO:0000313" key="4">
    <source>
        <dbReference type="EMBL" id="MDC7226826.1"/>
    </source>
</evidence>
<comment type="caution">
    <text evidence="4">The sequence shown here is derived from an EMBL/GenBank/DDBJ whole genome shotgun (WGS) entry which is preliminary data.</text>
</comment>
<accession>A0AAJ1IGM5</accession>
<dbReference type="PANTHER" id="PTHR30536:SF5">
    <property type="entry name" value="ALTRONATE DEHYDRATASE"/>
    <property type="match status" value="1"/>
</dbReference>
<dbReference type="GO" id="GO:0019698">
    <property type="term" value="P:D-galacturonate catabolic process"/>
    <property type="evidence" value="ECO:0007669"/>
    <property type="project" value="TreeGrafter"/>
</dbReference>
<evidence type="ECO:0000259" key="3">
    <source>
        <dbReference type="SMART" id="SM00858"/>
    </source>
</evidence>
<evidence type="ECO:0000313" key="5">
    <source>
        <dbReference type="Proteomes" id="UP001221217"/>
    </source>
</evidence>
<feature type="domain" description="SAF" evidence="3">
    <location>
        <begin position="11"/>
        <end position="82"/>
    </location>
</feature>
<protein>
    <submittedName>
        <fullName evidence="4">Altronate dehydratase family protein</fullName>
    </submittedName>
</protein>
<dbReference type="GO" id="GO:0016829">
    <property type="term" value="F:lyase activity"/>
    <property type="evidence" value="ECO:0007669"/>
    <property type="project" value="UniProtKB-KW"/>
</dbReference>
<organism evidence="4 5">
    <name type="scientific">Candidatus Thalassospirochaeta sargassi</name>
    <dbReference type="NCBI Taxonomy" id="3119039"/>
    <lineage>
        <taxon>Bacteria</taxon>
        <taxon>Pseudomonadati</taxon>
        <taxon>Spirochaetota</taxon>
        <taxon>Spirochaetia</taxon>
        <taxon>Spirochaetales</taxon>
        <taxon>Spirochaetaceae</taxon>
        <taxon>Candidatus Thalassospirochaeta</taxon>
    </lineage>
</organism>
<dbReference type="InterPro" id="IPR013974">
    <property type="entry name" value="SAF"/>
</dbReference>
<dbReference type="Pfam" id="PF04295">
    <property type="entry name" value="GD_AH_second"/>
    <property type="match status" value="1"/>
</dbReference>
<keyword evidence="2" id="KW-0456">Lyase</keyword>
<sequence>MTKVIRLHKKDNVVVALINLEKGEAVVDGSKSITLTEDIPRGYKIASGTIRQGDIVRKYGESIGIATEDIAPGRSVHTHNVKTGLSGVEDYEYKPVEKEIADLDFEMPEISIYRRKNGAAGIRNELWVVPTVGCVNSIASEIVEKFKTKNKLNGIDGVHTFAHPYGCSQLGDDHNRTKALLQNITVHPNAGGVLVLGLGCENNQIDAFKASMPDDYDSERVIFFEAQSDEDEVARGVELLEQLLVRASADVRTPGSIADLKIGLECGGSDAFSGITANPLIGLLSDFIVKRGGTTVLTEVPEMFGAEHILFEQCADKSVFDKAVKMVNDFKQYYMAHNLPVYENPSPGNKKGGITSLEDKSLGCTKKAGNSKVVDVLGMEERVIKNGLNLLSSPGNDIVATTALGTAGCQLVLFSTGRGNPLGGFIPTVKISSNSELAKKKPHWIDFDAGVIADGRGAVESVLKDFINTVAYIVNGKKVRAEERGVRDISLFKTGVVL</sequence>
<dbReference type="InterPro" id="IPR044144">
    <property type="entry name" value="SAF_UxaA/GarD"/>
</dbReference>
<evidence type="ECO:0000256" key="2">
    <source>
        <dbReference type="ARBA" id="ARBA00023239"/>
    </source>
</evidence>
<dbReference type="PANTHER" id="PTHR30536">
    <property type="entry name" value="ALTRONATE/GALACTARATE DEHYDRATASE"/>
    <property type="match status" value="1"/>
</dbReference>
<dbReference type="InterPro" id="IPR007392">
    <property type="entry name" value="GD_AH_second"/>
</dbReference>
<gene>
    <name evidence="4" type="ORF">PQJ61_08670</name>
</gene>
<name>A0AAJ1IGM5_9SPIO</name>
<dbReference type="AlphaFoldDB" id="A0AAJ1IGM5"/>
<dbReference type="Gene3D" id="2.30.130.110">
    <property type="match status" value="1"/>
</dbReference>
<proteinExistence type="inferred from homology"/>
<dbReference type="InterPro" id="IPR052172">
    <property type="entry name" value="UxaA_altronate/galactarate_dh"/>
</dbReference>
<dbReference type="Pfam" id="PF20629">
    <property type="entry name" value="GD_AH_C"/>
    <property type="match status" value="1"/>
</dbReference>